<comment type="function">
    <text evidence="4">Responsible for synthesis of pseudouridine from uracil.</text>
</comment>
<dbReference type="SUPFAM" id="SSF55120">
    <property type="entry name" value="Pseudouridine synthase"/>
    <property type="match status" value="1"/>
</dbReference>
<evidence type="ECO:0000256" key="1">
    <source>
        <dbReference type="ARBA" id="ARBA00010876"/>
    </source>
</evidence>
<evidence type="ECO:0000313" key="7">
    <source>
        <dbReference type="Proteomes" id="UP001596391"/>
    </source>
</evidence>
<keyword evidence="2 4" id="KW-0413">Isomerase</keyword>
<dbReference type="RefSeq" id="WP_390234921.1">
    <property type="nucleotide sequence ID" value="NZ_JBHSWI010000001.1"/>
</dbReference>
<dbReference type="NCBIfam" id="TIGR00005">
    <property type="entry name" value="rluA_subfam"/>
    <property type="match status" value="1"/>
</dbReference>
<dbReference type="InterPro" id="IPR006225">
    <property type="entry name" value="PsdUridine_synth_RluC/D"/>
</dbReference>
<dbReference type="EMBL" id="JBHSWI010000001">
    <property type="protein sequence ID" value="MFC6645867.1"/>
    <property type="molecule type" value="Genomic_DNA"/>
</dbReference>
<evidence type="ECO:0000256" key="2">
    <source>
        <dbReference type="ARBA" id="ARBA00023235"/>
    </source>
</evidence>
<dbReference type="Pfam" id="PF00849">
    <property type="entry name" value="PseudoU_synth_2"/>
    <property type="match status" value="1"/>
</dbReference>
<protein>
    <recommendedName>
        <fullName evidence="4">Pseudouridine synthase</fullName>
        <ecNumber evidence="4">5.4.99.-</ecNumber>
    </recommendedName>
</protein>
<reference evidence="7" key="1">
    <citation type="journal article" date="2019" name="Int. J. Syst. Evol. Microbiol.">
        <title>The Global Catalogue of Microorganisms (GCM) 10K type strain sequencing project: providing services to taxonomists for standard genome sequencing and annotation.</title>
        <authorList>
            <consortium name="The Broad Institute Genomics Platform"/>
            <consortium name="The Broad Institute Genome Sequencing Center for Infectious Disease"/>
            <person name="Wu L."/>
            <person name="Ma J."/>
        </authorList>
    </citation>
    <scope>NUCLEOTIDE SEQUENCE [LARGE SCALE GENOMIC DNA]</scope>
    <source>
        <strain evidence="7">CGMCC 1.16026</strain>
    </source>
</reference>
<dbReference type="CDD" id="cd02869">
    <property type="entry name" value="PseudoU_synth_RluA_like"/>
    <property type="match status" value="1"/>
</dbReference>
<dbReference type="EC" id="5.4.99.-" evidence="4"/>
<comment type="catalytic activity">
    <reaction evidence="4">
        <text>a uridine in RNA = a pseudouridine in RNA</text>
        <dbReference type="Rhea" id="RHEA:48348"/>
        <dbReference type="Rhea" id="RHEA-COMP:12068"/>
        <dbReference type="Rhea" id="RHEA-COMP:12069"/>
        <dbReference type="ChEBI" id="CHEBI:65314"/>
        <dbReference type="ChEBI" id="CHEBI:65315"/>
    </reaction>
</comment>
<dbReference type="PANTHER" id="PTHR21600">
    <property type="entry name" value="MITOCHONDRIAL RNA PSEUDOURIDINE SYNTHASE"/>
    <property type="match status" value="1"/>
</dbReference>
<dbReference type="InterPro" id="IPR036986">
    <property type="entry name" value="S4_RNA-bd_sf"/>
</dbReference>
<comment type="caution">
    <text evidence="6">The sequence shown here is derived from an EMBL/GenBank/DDBJ whole genome shotgun (WGS) entry which is preliminary data.</text>
</comment>
<dbReference type="InterPro" id="IPR002942">
    <property type="entry name" value="S4_RNA-bd"/>
</dbReference>
<dbReference type="Gene3D" id="3.10.290.10">
    <property type="entry name" value="RNA-binding S4 domain"/>
    <property type="match status" value="1"/>
</dbReference>
<dbReference type="PANTHER" id="PTHR21600:SF44">
    <property type="entry name" value="RIBOSOMAL LARGE SUBUNIT PSEUDOURIDINE SYNTHASE D"/>
    <property type="match status" value="1"/>
</dbReference>
<keyword evidence="3" id="KW-0694">RNA-binding</keyword>
<proteinExistence type="inferred from homology"/>
<accession>A0ABW1Z8T3</accession>
<evidence type="ECO:0000313" key="6">
    <source>
        <dbReference type="EMBL" id="MFC6645867.1"/>
    </source>
</evidence>
<dbReference type="Gene3D" id="3.30.2350.10">
    <property type="entry name" value="Pseudouridine synthase"/>
    <property type="match status" value="1"/>
</dbReference>
<organism evidence="6 7">
    <name type="scientific">Granulicella cerasi</name>
    <dbReference type="NCBI Taxonomy" id="741063"/>
    <lineage>
        <taxon>Bacteria</taxon>
        <taxon>Pseudomonadati</taxon>
        <taxon>Acidobacteriota</taxon>
        <taxon>Terriglobia</taxon>
        <taxon>Terriglobales</taxon>
        <taxon>Acidobacteriaceae</taxon>
        <taxon>Granulicella</taxon>
    </lineage>
</organism>
<evidence type="ECO:0000259" key="5">
    <source>
        <dbReference type="SMART" id="SM00363"/>
    </source>
</evidence>
<dbReference type="InterPro" id="IPR020103">
    <property type="entry name" value="PsdUridine_synth_cat_dom_sf"/>
</dbReference>
<dbReference type="InterPro" id="IPR006145">
    <property type="entry name" value="PsdUridine_synth_RsuA/RluA"/>
</dbReference>
<dbReference type="SMART" id="SM00363">
    <property type="entry name" value="S4"/>
    <property type="match status" value="1"/>
</dbReference>
<dbReference type="InterPro" id="IPR050188">
    <property type="entry name" value="RluA_PseudoU_synthase"/>
</dbReference>
<evidence type="ECO:0000256" key="3">
    <source>
        <dbReference type="PROSITE-ProRule" id="PRU00182"/>
    </source>
</evidence>
<evidence type="ECO:0000256" key="4">
    <source>
        <dbReference type="RuleBase" id="RU362028"/>
    </source>
</evidence>
<dbReference type="InterPro" id="IPR006224">
    <property type="entry name" value="PsdUridine_synth_RluA-like_CS"/>
</dbReference>
<gene>
    <name evidence="6" type="ORF">ACFQBQ_09805</name>
</gene>
<dbReference type="PROSITE" id="PS50889">
    <property type="entry name" value="S4"/>
    <property type="match status" value="1"/>
</dbReference>
<name>A0ABW1Z8T3_9BACT</name>
<keyword evidence="7" id="KW-1185">Reference proteome</keyword>
<dbReference type="PROSITE" id="PS01129">
    <property type="entry name" value="PSI_RLU"/>
    <property type="match status" value="1"/>
</dbReference>
<sequence>MRLDAYLAKALPDVSRARVQMLIENDQVRVDGVVIKAKTKLKGGEQIEIEGEPQLEPLRAEPENIPLTVIYEDKDLAVIDKPAGMTVHAGAGSAEHNRGTLVNALLYHFGEGSLAQTGDAVRPGIVHRLDKETSGLIVVAKNDVTHRKLSEMFATRDLRKVYIALAHGHLVEDEGTIDLPISRDLHRRIRMTTKRPGGRHAKTNYRVLERITSAYGKFTLVELHIETGRTHQIRVHLQALGHAVVGDPIYGAPHVLKPNNPALPILEPERHFLHAAELDFAHPRTDEALELRAPLPAELIELQEQIEQK</sequence>
<feature type="domain" description="RNA-binding S4" evidence="5">
    <location>
        <begin position="1"/>
        <end position="66"/>
    </location>
</feature>
<dbReference type="SUPFAM" id="SSF55174">
    <property type="entry name" value="Alpha-L RNA-binding motif"/>
    <property type="match status" value="1"/>
</dbReference>
<dbReference type="Pfam" id="PF01479">
    <property type="entry name" value="S4"/>
    <property type="match status" value="1"/>
</dbReference>
<dbReference type="Proteomes" id="UP001596391">
    <property type="component" value="Unassembled WGS sequence"/>
</dbReference>
<dbReference type="CDD" id="cd00165">
    <property type="entry name" value="S4"/>
    <property type="match status" value="1"/>
</dbReference>
<comment type="similarity">
    <text evidence="1 4">Belongs to the pseudouridine synthase RluA family.</text>
</comment>